<dbReference type="Pfam" id="PF13499">
    <property type="entry name" value="EF-hand_7"/>
    <property type="match status" value="1"/>
</dbReference>
<protein>
    <recommendedName>
        <fullName evidence="3">EF-hand domain-containing protein</fullName>
    </recommendedName>
</protein>
<evidence type="ECO:0000256" key="2">
    <source>
        <dbReference type="SAM" id="SignalP"/>
    </source>
</evidence>
<gene>
    <name evidence="4" type="ORF">IHBHHGIJ_02586</name>
    <name evidence="5" type="ORF">KFEGEMFD_02773</name>
</gene>
<accession>A0A5S9NUC8</accession>
<dbReference type="EMBL" id="CACSIK010000001">
    <property type="protein sequence ID" value="CAA0094281.1"/>
    <property type="molecule type" value="Genomic_DNA"/>
</dbReference>
<sequence>MNTAQKILGVLVSLAAMSAIAGEGEKKRPNFDLNNDGSVTTEELAQHRQTMFTKMDLNSDGNLTREELVEFKAQMKAEKEAKKEAKKADREKDHFDREDTNGDGVISQEEFAASAAKMAERVDRNDDGTIDRREMFKAMRDLGGERRKGGDGA</sequence>
<evidence type="ECO:0000313" key="5">
    <source>
        <dbReference type="EMBL" id="CAA0112368.1"/>
    </source>
</evidence>
<evidence type="ECO:0000313" key="7">
    <source>
        <dbReference type="Proteomes" id="UP000439591"/>
    </source>
</evidence>
<evidence type="ECO:0000256" key="1">
    <source>
        <dbReference type="SAM" id="MobiDB-lite"/>
    </source>
</evidence>
<proteinExistence type="predicted"/>
<organism evidence="4 6">
    <name type="scientific">Zhongshania aliphaticivorans</name>
    <dbReference type="NCBI Taxonomy" id="1470434"/>
    <lineage>
        <taxon>Bacteria</taxon>
        <taxon>Pseudomonadati</taxon>
        <taxon>Pseudomonadota</taxon>
        <taxon>Gammaproteobacteria</taxon>
        <taxon>Cellvibrionales</taxon>
        <taxon>Spongiibacteraceae</taxon>
        <taxon>Zhongshania</taxon>
    </lineage>
</organism>
<dbReference type="Proteomes" id="UP000439591">
    <property type="component" value="Unassembled WGS sequence"/>
</dbReference>
<feature type="chain" id="PRO_5036150432" description="EF-hand domain-containing protein" evidence="2">
    <location>
        <begin position="22"/>
        <end position="153"/>
    </location>
</feature>
<dbReference type="GO" id="GO:0005509">
    <property type="term" value="F:calcium ion binding"/>
    <property type="evidence" value="ECO:0007669"/>
    <property type="project" value="InterPro"/>
</dbReference>
<dbReference type="InterPro" id="IPR002048">
    <property type="entry name" value="EF_hand_dom"/>
</dbReference>
<feature type="compositionally biased region" description="Basic and acidic residues" evidence="1">
    <location>
        <begin position="77"/>
        <end position="100"/>
    </location>
</feature>
<keyword evidence="2" id="KW-0732">Signal</keyword>
<dbReference type="InterPro" id="IPR018247">
    <property type="entry name" value="EF_Hand_1_Ca_BS"/>
</dbReference>
<evidence type="ECO:0000313" key="6">
    <source>
        <dbReference type="Proteomes" id="UP000435877"/>
    </source>
</evidence>
<feature type="region of interest" description="Disordered" evidence="1">
    <location>
        <begin position="77"/>
        <end position="153"/>
    </location>
</feature>
<dbReference type="SMART" id="SM00054">
    <property type="entry name" value="EFh"/>
    <property type="match status" value="2"/>
</dbReference>
<dbReference type="PROSITE" id="PS50222">
    <property type="entry name" value="EF_HAND_2"/>
    <property type="match status" value="2"/>
</dbReference>
<dbReference type="SUPFAM" id="SSF47473">
    <property type="entry name" value="EF-hand"/>
    <property type="match status" value="1"/>
</dbReference>
<dbReference type="PROSITE" id="PS00018">
    <property type="entry name" value="EF_HAND_1"/>
    <property type="match status" value="2"/>
</dbReference>
<dbReference type="InterPro" id="IPR011992">
    <property type="entry name" value="EF-hand-dom_pair"/>
</dbReference>
<feature type="domain" description="EF-hand" evidence="3">
    <location>
        <begin position="110"/>
        <end position="145"/>
    </location>
</feature>
<feature type="signal peptide" evidence="2">
    <location>
        <begin position="1"/>
        <end position="21"/>
    </location>
</feature>
<dbReference type="Pfam" id="PF13202">
    <property type="entry name" value="EF-hand_5"/>
    <property type="match status" value="2"/>
</dbReference>
<evidence type="ECO:0000313" key="4">
    <source>
        <dbReference type="EMBL" id="CAA0094281.1"/>
    </source>
</evidence>
<dbReference type="Gene3D" id="1.10.238.10">
    <property type="entry name" value="EF-hand"/>
    <property type="match status" value="2"/>
</dbReference>
<name>A0A5S9NUC8_9GAMM</name>
<dbReference type="AlphaFoldDB" id="A0A5S9NUC8"/>
<evidence type="ECO:0000259" key="3">
    <source>
        <dbReference type="PROSITE" id="PS50222"/>
    </source>
</evidence>
<keyword evidence="6" id="KW-1185">Reference proteome</keyword>
<reference evidence="6 7" key="1">
    <citation type="submission" date="2019-11" db="EMBL/GenBank/DDBJ databases">
        <authorList>
            <person name="Holert J."/>
        </authorList>
    </citation>
    <scope>NUCLEOTIDE SEQUENCE [LARGE SCALE GENOMIC DNA]</scope>
    <source>
        <strain evidence="5">BC3_2A</strain>
        <strain evidence="4">SB11_1A</strain>
    </source>
</reference>
<feature type="domain" description="EF-hand" evidence="3">
    <location>
        <begin position="43"/>
        <end position="78"/>
    </location>
</feature>
<dbReference type="RefSeq" id="WP_159269104.1">
    <property type="nucleotide sequence ID" value="NZ_CACSIK010000001.1"/>
</dbReference>
<dbReference type="OrthoDB" id="113323at2"/>
<dbReference type="Proteomes" id="UP000435877">
    <property type="component" value="Unassembled WGS sequence"/>
</dbReference>
<feature type="compositionally biased region" description="Basic and acidic residues" evidence="1">
    <location>
        <begin position="118"/>
        <end position="153"/>
    </location>
</feature>
<dbReference type="EMBL" id="CACSIM010000004">
    <property type="protein sequence ID" value="CAA0112368.1"/>
    <property type="molecule type" value="Genomic_DNA"/>
</dbReference>